<organism evidence="1 2">
    <name type="scientific">candidate division MSBL1 archaeon SCGC-AAA259D14</name>
    <dbReference type="NCBI Taxonomy" id="1698261"/>
    <lineage>
        <taxon>Archaea</taxon>
        <taxon>Methanobacteriati</taxon>
        <taxon>Methanobacteriota</taxon>
        <taxon>candidate division MSBL1</taxon>
    </lineage>
</organism>
<evidence type="ECO:0000313" key="2">
    <source>
        <dbReference type="Proteomes" id="UP000070589"/>
    </source>
</evidence>
<reference evidence="1 2" key="1">
    <citation type="journal article" date="2016" name="Sci. Rep.">
        <title>Metabolic traits of an uncultured archaeal lineage -MSBL1- from brine pools of the Red Sea.</title>
        <authorList>
            <person name="Mwirichia R."/>
            <person name="Alam I."/>
            <person name="Rashid M."/>
            <person name="Vinu M."/>
            <person name="Ba-Alawi W."/>
            <person name="Anthony Kamau A."/>
            <person name="Kamanda Ngugi D."/>
            <person name="Goker M."/>
            <person name="Klenk H.P."/>
            <person name="Bajic V."/>
            <person name="Stingl U."/>
        </authorList>
    </citation>
    <scope>NUCLEOTIDE SEQUENCE [LARGE SCALE GENOMIC DNA]</scope>
    <source>
        <strain evidence="1">SCGC-AAA259D14</strain>
    </source>
</reference>
<accession>A0A133U5P4</accession>
<dbReference type="EMBL" id="LHXL01000034">
    <property type="protein sequence ID" value="KXA89512.1"/>
    <property type="molecule type" value="Genomic_DNA"/>
</dbReference>
<dbReference type="Proteomes" id="UP000070589">
    <property type="component" value="Unassembled WGS sequence"/>
</dbReference>
<sequence>MKEDISKVSSEKLLQLAEERIFSFGPRDLASALSYKNMCYGLGKIIYVLQGDAYCVFGPDATITRNKGRWLSGFGYGGVIRWCGDNIAFPEIRPNACGMLLMRLNNFSSKEDLIRKASEVEEKEITLEGIEINPDFGKGNHFFEIYEPLEVSEDVSDVFPEDAYFAILHGSAPELKDNMYSWEGKGERVETPLGDITVLYDDEAEKYYKEWSYLESFSKRRREILAREVVGEHEAISNLTHQGLFSKNEARLGCYDSMEGNGDVLFPISLRWDIPTYVFKGKQNLTDKIIHRLGFYERAERLDLLEELKNVNILPHGGGYDLKLPYGEIEIISTSFGNIFALSGLEPAPDVSEISIGKGVSKFGEMVVTDPKSLPYTYRGKRVIGKTNELELGEMRAKLRPLLTIKV</sequence>
<keyword evidence="2" id="KW-1185">Reference proteome</keyword>
<gene>
    <name evidence="1" type="ORF">AKJ62_03010</name>
</gene>
<comment type="caution">
    <text evidence="1">The sequence shown here is derived from an EMBL/GenBank/DDBJ whole genome shotgun (WGS) entry which is preliminary data.</text>
</comment>
<protein>
    <submittedName>
        <fullName evidence="1">Uncharacterized protein</fullName>
    </submittedName>
</protein>
<proteinExistence type="predicted"/>
<evidence type="ECO:0000313" key="1">
    <source>
        <dbReference type="EMBL" id="KXA89512.1"/>
    </source>
</evidence>
<name>A0A133U5P4_9EURY</name>
<dbReference type="AlphaFoldDB" id="A0A133U5P4"/>